<protein>
    <submittedName>
        <fullName evidence="6">Uncharacterized protein</fullName>
    </submittedName>
</protein>
<feature type="repeat" description="ANK" evidence="2">
    <location>
        <begin position="572"/>
        <end position="604"/>
    </location>
</feature>
<dbReference type="AlphaFoldDB" id="A0AAD4PUW4"/>
<keyword evidence="1" id="KW-0677">Repeat</keyword>
<dbReference type="Gene3D" id="1.25.40.20">
    <property type="entry name" value="Ankyrin repeat-containing domain"/>
    <property type="match status" value="3"/>
</dbReference>
<dbReference type="Proteomes" id="UP001201262">
    <property type="component" value="Unassembled WGS sequence"/>
</dbReference>
<dbReference type="Pfam" id="PF22939">
    <property type="entry name" value="WHD_GPIID"/>
    <property type="match status" value="1"/>
</dbReference>
<evidence type="ECO:0000256" key="2">
    <source>
        <dbReference type="PROSITE-ProRule" id="PRU00023"/>
    </source>
</evidence>
<dbReference type="Pfam" id="PF23239">
    <property type="entry name" value="DUF7069"/>
    <property type="match status" value="1"/>
</dbReference>
<organism evidence="6 7">
    <name type="scientific">Talaromyces proteolyticus</name>
    <dbReference type="NCBI Taxonomy" id="1131652"/>
    <lineage>
        <taxon>Eukaryota</taxon>
        <taxon>Fungi</taxon>
        <taxon>Dikarya</taxon>
        <taxon>Ascomycota</taxon>
        <taxon>Pezizomycotina</taxon>
        <taxon>Eurotiomycetes</taxon>
        <taxon>Eurotiomycetidae</taxon>
        <taxon>Eurotiales</taxon>
        <taxon>Trichocomaceae</taxon>
        <taxon>Talaromyces</taxon>
        <taxon>Talaromyces sect. Bacilispori</taxon>
    </lineage>
</organism>
<reference evidence="6" key="1">
    <citation type="submission" date="2021-12" db="EMBL/GenBank/DDBJ databases">
        <title>Convergent genome expansion in fungi linked to evolution of root-endophyte symbiosis.</title>
        <authorList>
            <consortium name="DOE Joint Genome Institute"/>
            <person name="Ke Y.-H."/>
            <person name="Bonito G."/>
            <person name="Liao H.-L."/>
            <person name="Looney B."/>
            <person name="Rojas-Flechas A."/>
            <person name="Nash J."/>
            <person name="Hameed K."/>
            <person name="Schadt C."/>
            <person name="Martin F."/>
            <person name="Crous P.W."/>
            <person name="Miettinen O."/>
            <person name="Magnuson J.K."/>
            <person name="Labbe J."/>
            <person name="Jacobson D."/>
            <person name="Doktycz M.J."/>
            <person name="Veneault-Fourrey C."/>
            <person name="Kuo A."/>
            <person name="Mondo S."/>
            <person name="Calhoun S."/>
            <person name="Riley R."/>
            <person name="Ohm R."/>
            <person name="LaButti K."/>
            <person name="Andreopoulos B."/>
            <person name="Pangilinan J."/>
            <person name="Nolan M."/>
            <person name="Tritt A."/>
            <person name="Clum A."/>
            <person name="Lipzen A."/>
            <person name="Daum C."/>
            <person name="Barry K."/>
            <person name="Grigoriev I.V."/>
            <person name="Vilgalys R."/>
        </authorList>
    </citation>
    <scope>NUCLEOTIDE SEQUENCE</scope>
    <source>
        <strain evidence="6">PMI_201</strain>
    </source>
</reference>
<evidence type="ECO:0000313" key="7">
    <source>
        <dbReference type="Proteomes" id="UP001201262"/>
    </source>
</evidence>
<comment type="caution">
    <text evidence="6">The sequence shown here is derived from an EMBL/GenBank/DDBJ whole genome shotgun (WGS) entry which is preliminary data.</text>
</comment>
<dbReference type="InterPro" id="IPR054471">
    <property type="entry name" value="GPIID_WHD"/>
</dbReference>
<feature type="repeat" description="ANK" evidence="2">
    <location>
        <begin position="606"/>
        <end position="638"/>
    </location>
</feature>
<dbReference type="SUPFAM" id="SSF48403">
    <property type="entry name" value="Ankyrin repeat"/>
    <property type="match status" value="1"/>
</dbReference>
<dbReference type="Pfam" id="PF12796">
    <property type="entry name" value="Ank_2"/>
    <property type="match status" value="2"/>
</dbReference>
<evidence type="ECO:0000259" key="5">
    <source>
        <dbReference type="Pfam" id="PF24883"/>
    </source>
</evidence>
<feature type="repeat" description="ANK" evidence="2">
    <location>
        <begin position="640"/>
        <end position="672"/>
    </location>
</feature>
<evidence type="ECO:0000313" key="6">
    <source>
        <dbReference type="EMBL" id="KAH8689906.1"/>
    </source>
</evidence>
<dbReference type="GeneID" id="70242499"/>
<feature type="domain" description="GPI inositol-deacylase winged helix" evidence="3">
    <location>
        <begin position="303"/>
        <end position="395"/>
    </location>
</feature>
<dbReference type="InterPro" id="IPR056884">
    <property type="entry name" value="NPHP3-like_N"/>
</dbReference>
<feature type="repeat" description="ANK" evidence="2">
    <location>
        <begin position="538"/>
        <end position="570"/>
    </location>
</feature>
<keyword evidence="7" id="KW-1185">Reference proteome</keyword>
<name>A0AAD4PUW4_9EURO</name>
<evidence type="ECO:0000259" key="3">
    <source>
        <dbReference type="Pfam" id="PF22939"/>
    </source>
</evidence>
<dbReference type="InterPro" id="IPR055497">
    <property type="entry name" value="DUF7069"/>
</dbReference>
<dbReference type="PANTHER" id="PTHR10039:SF14">
    <property type="entry name" value="NACHT DOMAIN-CONTAINING PROTEIN"/>
    <property type="match status" value="1"/>
</dbReference>
<dbReference type="RefSeq" id="XP_046066189.1">
    <property type="nucleotide sequence ID" value="XM_046212212.1"/>
</dbReference>
<sequence length="706" mass="81150">MLSDEEIQCLRALRTVEYEKFKNRNPDRLERTCEWFLRHERFYEWRERSSGLLLVSADPGCGKSVLAKSLIDREIKSTESRTTCYFFFKDDDKEQKSLTIAFSSLLHQLFSQKESLIQHAMQDYTTEGDKLPKNFHKLWGILVKATSDPKAGEVVCILDALDECPEAERYQIIDTLSTFYRQTQSSSQLKFLVTSRPYFDIERKFASLIRHFPTIRIHGERESEAISREIDVVIRSKVSELGQELELDYSEQSALQDELLAMEHRTYLWLKLLVDVIRGEVDPTKKRLKRIINTLPATVDQAYESILLKAKDQRRARKLLHIIVAARRPLTLKEMSIALAIEDHNRSYEDLDLEVKNEARFATTIRNLCGLFINIIDQKVYLIHQTAKEFLVAKDQALLGSWKHSLSPMESEFLMARICITYLMLRIFGDNFQDDTAHDRDAIKQYGYLEYAASFWATHYKEAQSRKSDETLQLVFTLCDSRSRRFQIWFNIYWNTAHPYESAPQLNNISVASYFGYDDIVKQLLDAGADIESKDSRYDRTPLVWASMKGHEAIVKQLLEAGANVESKDSKYGRTPLLWATMNGHKAIVKQLLEAGANVESKDSKYGRTPLLWATMNGHKAIVKQLLEAGANVESGDSIGRRTPLEWAAEKGYEAIVMQLLKAGAEVKSKDILGRAPLSWDAEKGYEAVVEQLLEAEDNSSGQRHH</sequence>
<feature type="domain" description="DUF7069" evidence="4">
    <location>
        <begin position="226"/>
        <end position="277"/>
    </location>
</feature>
<dbReference type="PANTHER" id="PTHR10039">
    <property type="entry name" value="AMELOGENIN"/>
    <property type="match status" value="1"/>
</dbReference>
<dbReference type="Pfam" id="PF24883">
    <property type="entry name" value="NPHP3_N"/>
    <property type="match status" value="1"/>
</dbReference>
<evidence type="ECO:0000259" key="4">
    <source>
        <dbReference type="Pfam" id="PF23239"/>
    </source>
</evidence>
<dbReference type="PROSITE" id="PS50088">
    <property type="entry name" value="ANK_REPEAT"/>
    <property type="match status" value="5"/>
</dbReference>
<dbReference type="InterPro" id="IPR036770">
    <property type="entry name" value="Ankyrin_rpt-contain_sf"/>
</dbReference>
<proteinExistence type="predicted"/>
<evidence type="ECO:0000256" key="1">
    <source>
        <dbReference type="ARBA" id="ARBA00022737"/>
    </source>
</evidence>
<dbReference type="SUPFAM" id="SSF52540">
    <property type="entry name" value="P-loop containing nucleoside triphosphate hydrolases"/>
    <property type="match status" value="1"/>
</dbReference>
<gene>
    <name evidence="6" type="ORF">BGW36DRAFT_307105</name>
</gene>
<dbReference type="SMART" id="SM00248">
    <property type="entry name" value="ANK"/>
    <property type="match status" value="6"/>
</dbReference>
<dbReference type="InterPro" id="IPR027417">
    <property type="entry name" value="P-loop_NTPase"/>
</dbReference>
<dbReference type="EMBL" id="JAJTJA010000014">
    <property type="protein sequence ID" value="KAH8689906.1"/>
    <property type="molecule type" value="Genomic_DNA"/>
</dbReference>
<feature type="domain" description="Nephrocystin 3-like N-terminal" evidence="5">
    <location>
        <begin position="32"/>
        <end position="196"/>
    </location>
</feature>
<dbReference type="PROSITE" id="PS50297">
    <property type="entry name" value="ANK_REP_REGION"/>
    <property type="match status" value="4"/>
</dbReference>
<dbReference type="InterPro" id="IPR002110">
    <property type="entry name" value="Ankyrin_rpt"/>
</dbReference>
<accession>A0AAD4PUW4</accession>
<feature type="repeat" description="ANK" evidence="2">
    <location>
        <begin position="509"/>
        <end position="536"/>
    </location>
</feature>
<keyword evidence="2" id="KW-0040">ANK repeat</keyword>
<dbReference type="Gene3D" id="3.40.50.300">
    <property type="entry name" value="P-loop containing nucleotide triphosphate hydrolases"/>
    <property type="match status" value="1"/>
</dbReference>